<dbReference type="InterPro" id="IPR036390">
    <property type="entry name" value="WH_DNA-bd_sf"/>
</dbReference>
<dbReference type="RefSeq" id="WP_092475232.1">
    <property type="nucleotide sequence ID" value="NZ_FOHN01000001.1"/>
</dbReference>
<gene>
    <name evidence="5" type="ORF">SAMN04487772_101247</name>
</gene>
<dbReference type="Pfam" id="PF13463">
    <property type="entry name" value="HTH_27"/>
    <property type="match status" value="1"/>
</dbReference>
<dbReference type="PROSITE" id="PS50995">
    <property type="entry name" value="HTH_MARR_2"/>
    <property type="match status" value="1"/>
</dbReference>
<dbReference type="SUPFAM" id="SSF46785">
    <property type="entry name" value="Winged helix' DNA-binding domain"/>
    <property type="match status" value="1"/>
</dbReference>
<keyword evidence="2 5" id="KW-0238">DNA-binding</keyword>
<reference evidence="5 6" key="1">
    <citation type="submission" date="2016-10" db="EMBL/GenBank/DDBJ databases">
        <authorList>
            <person name="de Groot N.N."/>
        </authorList>
    </citation>
    <scope>NUCLEOTIDE SEQUENCE [LARGE SCALE GENOMIC DNA]</scope>
    <source>
        <strain evidence="5 6">DSM 1801</strain>
    </source>
</reference>
<dbReference type="OrthoDB" id="2059687at2"/>
<accession>A0A1H9YBB8</accession>
<proteinExistence type="predicted"/>
<organism evidence="5 6">
    <name type="scientific">[Clostridium] polysaccharolyticum</name>
    <dbReference type="NCBI Taxonomy" id="29364"/>
    <lineage>
        <taxon>Bacteria</taxon>
        <taxon>Bacillati</taxon>
        <taxon>Bacillota</taxon>
        <taxon>Clostridia</taxon>
        <taxon>Lachnospirales</taxon>
        <taxon>Lachnospiraceae</taxon>
    </lineage>
</organism>
<dbReference type="STRING" id="29364.SAMN04487772_101247"/>
<dbReference type="InterPro" id="IPR000835">
    <property type="entry name" value="HTH_MarR-typ"/>
</dbReference>
<dbReference type="InterPro" id="IPR036388">
    <property type="entry name" value="WH-like_DNA-bd_sf"/>
</dbReference>
<name>A0A1H9YBB8_9FIRM</name>
<evidence type="ECO:0000256" key="1">
    <source>
        <dbReference type="ARBA" id="ARBA00023015"/>
    </source>
</evidence>
<dbReference type="GO" id="GO:0003677">
    <property type="term" value="F:DNA binding"/>
    <property type="evidence" value="ECO:0007669"/>
    <property type="project" value="UniProtKB-KW"/>
</dbReference>
<dbReference type="Proteomes" id="UP000199800">
    <property type="component" value="Unassembled WGS sequence"/>
</dbReference>
<dbReference type="PANTHER" id="PTHR42756:SF1">
    <property type="entry name" value="TRANSCRIPTIONAL REPRESSOR OF EMRAB OPERON"/>
    <property type="match status" value="1"/>
</dbReference>
<keyword evidence="1" id="KW-0805">Transcription regulation</keyword>
<evidence type="ECO:0000313" key="5">
    <source>
        <dbReference type="EMBL" id="SES65770.1"/>
    </source>
</evidence>
<dbReference type="AlphaFoldDB" id="A0A1H9YBB8"/>
<dbReference type="GO" id="GO:0003700">
    <property type="term" value="F:DNA-binding transcription factor activity"/>
    <property type="evidence" value="ECO:0007669"/>
    <property type="project" value="InterPro"/>
</dbReference>
<evidence type="ECO:0000259" key="4">
    <source>
        <dbReference type="PROSITE" id="PS50995"/>
    </source>
</evidence>
<protein>
    <submittedName>
        <fullName evidence="5">Winged helix DNA-binding domain-containing protein</fullName>
    </submittedName>
</protein>
<keyword evidence="3" id="KW-0804">Transcription</keyword>
<evidence type="ECO:0000256" key="3">
    <source>
        <dbReference type="ARBA" id="ARBA00023163"/>
    </source>
</evidence>
<sequence>MEKKYDEFLELIHSFKRTTCKIRSSSLAPAVFMTLIAIQHLSLRNQEKERGEGVKVSDISQYLETSKSDVSKKIRLLEEKDLITRFENRQDKRITFVQITANGIEALRQNKEQADRFLTNVFDRMGEEDMNQFMLLCSKMREAMEEEIKNNEERKKQV</sequence>
<evidence type="ECO:0000313" key="6">
    <source>
        <dbReference type="Proteomes" id="UP000199800"/>
    </source>
</evidence>
<dbReference type="PANTHER" id="PTHR42756">
    <property type="entry name" value="TRANSCRIPTIONAL REGULATOR, MARR"/>
    <property type="match status" value="1"/>
</dbReference>
<evidence type="ECO:0000256" key="2">
    <source>
        <dbReference type="ARBA" id="ARBA00023125"/>
    </source>
</evidence>
<dbReference type="Gene3D" id="1.10.10.10">
    <property type="entry name" value="Winged helix-like DNA-binding domain superfamily/Winged helix DNA-binding domain"/>
    <property type="match status" value="1"/>
</dbReference>
<dbReference type="PRINTS" id="PR00598">
    <property type="entry name" value="HTHMARR"/>
</dbReference>
<dbReference type="SMART" id="SM00347">
    <property type="entry name" value="HTH_MARR"/>
    <property type="match status" value="1"/>
</dbReference>
<keyword evidence="6" id="KW-1185">Reference proteome</keyword>
<dbReference type="EMBL" id="FOHN01000001">
    <property type="protein sequence ID" value="SES65770.1"/>
    <property type="molecule type" value="Genomic_DNA"/>
</dbReference>
<feature type="domain" description="HTH marR-type" evidence="4">
    <location>
        <begin position="1"/>
        <end position="142"/>
    </location>
</feature>